<feature type="domain" description="Sulfatase N-terminal" evidence="3">
    <location>
        <begin position="437"/>
        <end position="725"/>
    </location>
</feature>
<feature type="transmembrane region" description="Helical" evidence="2">
    <location>
        <begin position="163"/>
        <end position="193"/>
    </location>
</feature>
<dbReference type="OrthoDB" id="96314at2759"/>
<dbReference type="Proteomes" id="UP000008974">
    <property type="component" value="Unassembled WGS sequence"/>
</dbReference>
<feature type="transmembrane region" description="Helical" evidence="2">
    <location>
        <begin position="956"/>
        <end position="983"/>
    </location>
</feature>
<feature type="transmembrane region" description="Helical" evidence="2">
    <location>
        <begin position="48"/>
        <end position="75"/>
    </location>
</feature>
<feature type="transmembrane region" description="Helical" evidence="2">
    <location>
        <begin position="110"/>
        <end position="129"/>
    </location>
</feature>
<dbReference type="Pfam" id="PF00884">
    <property type="entry name" value="Sulfatase"/>
    <property type="match status" value="1"/>
</dbReference>
<protein>
    <recommendedName>
        <fullName evidence="3">Sulfatase N-terminal domain-containing protein</fullName>
    </recommendedName>
</protein>
<sequence length="1005" mass="113687">MNRCIARRELLPGPFLIPIVVFPFTILLPFLKFFGLNTSQKKILPPSAYFLLMILMSFVELGALSFTFALLHYIFCQKLPLPTIFINTLLIVLCLGLLAGILYDVESARTFQGILTLSILQTYVFHVSYPSWPLPDNYIVGRKTPAEGIKVLLENIRLHYQHWIIVFGVLAILVVAAIVVLVMNWDAFVFSLFSRRTLVAQHKRIPIRADLADKNLRVLNSIGGFSVKAPPAIYQFTKSILFYPEQSIATQSIEMQKAQTLPSVPRPQQSEATALGSYTPDVATAPRRQKFPVKLYDNLFTSPEFLLAAVCAVFYTILLLVMILRKSVLPTFLDRGAPMSYMFLKQMGPYQASLFSSEETYAAMVQRIRSQYTLPPEECWLDQREPPVYPLLHAPHDVCCAYNRVVEGVDCTALRSGRTGLERKMRSLDSELQSESPNVVILLWESLSLSPYFYTDAFLQGQEQLLRSADGMLKATIVPNLQRFVEDGISFVNSASLGLPTVSGWHSLMTGLVPNFYGVNMITSAVTDVYGLPQFFSDAGYKNFYISPSSFAFDGKDAWVVRPGWFTDVVYYHPTDEQAEELGLDPESVPQTTSWVADRITNRQFITTFSGLTEKDPTKPILGVYMNVDTHTPFDGFDKEEFYSDEVLDGMIASCQADPETPECRLLLDPYIVKYARVLKYSDKYFLGKTLEFLEAHHPNTIVVIVGDHGTRVSIDKKRLRKGVSDAWTYNEECLTAAFLDDNAFVTGAYVRYLGGPGKGPYNARVYEFFENWKGAVYTGTTDNREVVHLAYLLAVDETRRTKVPSYRLMRNLADVLQNASLGRALSPWHSVSSVGLGVEYRTERTLYRTNSQDWFGALYYRDIKGLTCIDITDKDLEQAYNGQVRTSHTLRVVEDSDMYNQAIELVQFHNFLLTNGRVFHKSFYNMACVDESYSTGVGEPRCSFPTPDGKRTNQWLFGVILGVTAVISAAVGGVLSSVAYCWRYRHLRKWLKEKKETCITVELY</sequence>
<dbReference type="EMBL" id="ACVC01000105">
    <property type="protein sequence ID" value="EFO64083.1"/>
    <property type="molecule type" value="Genomic_DNA"/>
</dbReference>
<dbReference type="VEuPathDB" id="GiardiaDB:GLP15_3469"/>
<evidence type="ECO:0000259" key="3">
    <source>
        <dbReference type="Pfam" id="PF00884"/>
    </source>
</evidence>
<name>E1F0E0_GIAIA</name>
<evidence type="ECO:0000256" key="1">
    <source>
        <dbReference type="ARBA" id="ARBA00008779"/>
    </source>
</evidence>
<comment type="caution">
    <text evidence="4">The sequence shown here is derived from an EMBL/GenBank/DDBJ whole genome shotgun (WGS) entry which is preliminary data.</text>
</comment>
<keyword evidence="2" id="KW-0472">Membrane</keyword>
<comment type="similarity">
    <text evidence="1">Belongs to the sulfatase family.</text>
</comment>
<keyword evidence="2" id="KW-1133">Transmembrane helix</keyword>
<dbReference type="GO" id="GO:0004065">
    <property type="term" value="F:arylsulfatase activity"/>
    <property type="evidence" value="ECO:0007669"/>
    <property type="project" value="TreeGrafter"/>
</dbReference>
<proteinExistence type="inferred from homology"/>
<gene>
    <name evidence="4" type="ORF">GLP15_3469</name>
</gene>
<dbReference type="OMA" id="ICEYAFI"/>
<dbReference type="InterPro" id="IPR017850">
    <property type="entry name" value="Alkaline_phosphatase_core_sf"/>
</dbReference>
<dbReference type="InterPro" id="IPR050738">
    <property type="entry name" value="Sulfatase"/>
</dbReference>
<evidence type="ECO:0000313" key="4">
    <source>
        <dbReference type="EMBL" id="EFO64083.1"/>
    </source>
</evidence>
<dbReference type="PANTHER" id="PTHR42693:SF33">
    <property type="entry name" value="ARYLSULFATASE"/>
    <property type="match status" value="1"/>
</dbReference>
<dbReference type="Gene3D" id="3.40.720.10">
    <property type="entry name" value="Alkaline Phosphatase, subunit A"/>
    <property type="match status" value="1"/>
</dbReference>
<feature type="transmembrane region" description="Helical" evidence="2">
    <location>
        <begin position="81"/>
        <end position="103"/>
    </location>
</feature>
<keyword evidence="2" id="KW-0812">Transmembrane</keyword>
<evidence type="ECO:0000313" key="5">
    <source>
        <dbReference type="Proteomes" id="UP000008974"/>
    </source>
</evidence>
<evidence type="ECO:0000256" key="2">
    <source>
        <dbReference type="SAM" id="Phobius"/>
    </source>
</evidence>
<dbReference type="PANTHER" id="PTHR42693">
    <property type="entry name" value="ARYLSULFATASE FAMILY MEMBER"/>
    <property type="match status" value="1"/>
</dbReference>
<reference evidence="4 5" key="1">
    <citation type="journal article" date="2010" name="BMC Genomics">
        <title>Genome analysis and comparative genomics of a Giardia intestinalis assemblage E isolate.</title>
        <authorList>
            <person name="Jerlstrom-Hultqvist J."/>
            <person name="Franzen O."/>
            <person name="Ankarklev J."/>
            <person name="Xu F."/>
            <person name="Nohynkova E."/>
            <person name="Andersson J.O."/>
            <person name="Svard S.G."/>
            <person name="Andersson B."/>
        </authorList>
    </citation>
    <scope>NUCLEOTIDE SEQUENCE [LARGE SCALE GENOMIC DNA]</scope>
    <source>
        <strain evidence="4 5">P15</strain>
    </source>
</reference>
<dbReference type="InterPro" id="IPR000917">
    <property type="entry name" value="Sulfatase_N"/>
</dbReference>
<feature type="transmembrane region" description="Helical" evidence="2">
    <location>
        <begin position="305"/>
        <end position="324"/>
    </location>
</feature>
<dbReference type="AlphaFoldDB" id="E1F0E0"/>
<dbReference type="SUPFAM" id="SSF53649">
    <property type="entry name" value="Alkaline phosphatase-like"/>
    <property type="match status" value="1"/>
</dbReference>
<feature type="transmembrane region" description="Helical" evidence="2">
    <location>
        <begin position="15"/>
        <end position="36"/>
    </location>
</feature>
<organism evidence="4 5">
    <name type="scientific">Giardia intestinalis (strain P15)</name>
    <name type="common">Giardia lamblia</name>
    <dbReference type="NCBI Taxonomy" id="658858"/>
    <lineage>
        <taxon>Eukaryota</taxon>
        <taxon>Metamonada</taxon>
        <taxon>Diplomonadida</taxon>
        <taxon>Hexamitidae</taxon>
        <taxon>Giardiinae</taxon>
        <taxon>Giardia</taxon>
    </lineage>
</organism>
<accession>E1F0E0</accession>